<protein>
    <submittedName>
        <fullName evidence="2">Phosphotransferase</fullName>
    </submittedName>
</protein>
<dbReference type="InterPro" id="IPR029044">
    <property type="entry name" value="Nucleotide-diphossugar_trans"/>
</dbReference>
<evidence type="ECO:0000259" key="1">
    <source>
        <dbReference type="Pfam" id="PF12804"/>
    </source>
</evidence>
<proteinExistence type="predicted"/>
<dbReference type="PANTHER" id="PTHR40086:SF1">
    <property type="entry name" value="CELL CYCLE REGULATOR CCRZ"/>
    <property type="match status" value="1"/>
</dbReference>
<dbReference type="GO" id="GO:0016779">
    <property type="term" value="F:nucleotidyltransferase activity"/>
    <property type="evidence" value="ECO:0007669"/>
    <property type="project" value="UniProtKB-ARBA"/>
</dbReference>
<dbReference type="InterPro" id="IPR052077">
    <property type="entry name" value="CcrZ_PhaseVar_Mediator"/>
</dbReference>
<dbReference type="AlphaFoldDB" id="A0A846TE55"/>
<dbReference type="Gene3D" id="3.90.1200.10">
    <property type="match status" value="1"/>
</dbReference>
<dbReference type="Gene3D" id="3.90.550.10">
    <property type="entry name" value="Spore Coat Polysaccharide Biosynthesis Protein SpsA, Chain A"/>
    <property type="match status" value="1"/>
</dbReference>
<sequence length="626" mass="72008">MYNFYILETISKFPDLSQKAIAEKCNISAGKVNYTINKLLANGLLDINKNGKKFQYTVTESGKEYLKQELEEFQSTKVTLHTSGKKRIKNAVILAAGAKNDFQEPVCLVPIDEITLINRTLDILSRNGIEKIVIVTGYKAWAFEAHPSIANRPGIHFVHNADYLWTGSMASLAAAREFLNDDFILIEDDILIEENAIIELLDQKERDCILVTKESGSGDEAYIEIRNGYLYKISKDIHQMNRIDGEMIGVTKVSIDVYREMLRQFEFNKNPFMNYEYMLLDISRKINIGFLKISDMIWAEVDNTAQLQAVIDKTYPMLIRKEALFKEYELRQTIASALDIDENIITEVKPFGGMTNKNFKATIGDEEYVVRVSGAGTQDMINRIEEKKNTELVAALGINPEQLYFDETTGLKIARFITDAETLNPKTAKRPENIRKVAMTLKKLHFSGIEMINEFDTFKTLAVYELLTDKAGGTYFEDYEEVKDQVIELKNYYEKMHVQPAPCHNDTVPENFVRSTNDTLYLIDWEYSGMNDPLWDLAAFSLECGFDEKEEELFLKQYFDGTPTIQERERIIISKIFQDFLWSVWTLLKEACGDDFGPYGLNRYNRAKENIQLFKQKFGEAAKIEQ</sequence>
<keyword evidence="2" id="KW-0808">Transferase</keyword>
<comment type="caution">
    <text evidence="2">The sequence shown here is derived from an EMBL/GenBank/DDBJ whole genome shotgun (WGS) entry which is preliminary data.</text>
</comment>
<dbReference type="InterPro" id="IPR025877">
    <property type="entry name" value="MobA-like_NTP_Trfase"/>
</dbReference>
<dbReference type="Pfam" id="PF13412">
    <property type="entry name" value="HTH_24"/>
    <property type="match status" value="1"/>
</dbReference>
<dbReference type="Pfam" id="PF01633">
    <property type="entry name" value="Choline_kinase"/>
    <property type="match status" value="1"/>
</dbReference>
<dbReference type="SUPFAM" id="SSF46785">
    <property type="entry name" value="Winged helix' DNA-binding domain"/>
    <property type="match status" value="1"/>
</dbReference>
<organism evidence="2 3">
    <name type="scientific">Mesobacillus selenatarsenatis</name>
    <dbReference type="NCBI Taxonomy" id="388741"/>
    <lineage>
        <taxon>Bacteria</taxon>
        <taxon>Bacillati</taxon>
        <taxon>Bacillota</taxon>
        <taxon>Bacilli</taxon>
        <taxon>Bacillales</taxon>
        <taxon>Bacillaceae</taxon>
        <taxon>Mesobacillus</taxon>
    </lineage>
</organism>
<dbReference type="CDD" id="cd05151">
    <property type="entry name" value="ChoK-like"/>
    <property type="match status" value="1"/>
</dbReference>
<dbReference type="InterPro" id="IPR036388">
    <property type="entry name" value="WH-like_DNA-bd_sf"/>
</dbReference>
<feature type="domain" description="MobA-like NTP transferase" evidence="1">
    <location>
        <begin position="91"/>
        <end position="217"/>
    </location>
</feature>
<dbReference type="RefSeq" id="WP_167833222.1">
    <property type="nucleotide sequence ID" value="NZ_JAAVUM010000010.1"/>
</dbReference>
<dbReference type="PANTHER" id="PTHR40086">
    <property type="entry name" value="PHOSPHOTRANSFERASE YTMP-RELATED"/>
    <property type="match status" value="1"/>
</dbReference>
<dbReference type="Gene3D" id="1.10.10.10">
    <property type="entry name" value="Winged helix-like DNA-binding domain superfamily/Winged helix DNA-binding domain"/>
    <property type="match status" value="1"/>
</dbReference>
<reference evidence="2 3" key="1">
    <citation type="submission" date="2020-03" db="EMBL/GenBank/DDBJ databases">
        <authorList>
            <person name="Sun Q."/>
        </authorList>
    </citation>
    <scope>NUCLEOTIDE SEQUENCE [LARGE SCALE GENOMIC DNA]</scope>
    <source>
        <strain evidence="2 3">KACC 21451</strain>
    </source>
</reference>
<dbReference type="EMBL" id="JAAVUM010000010">
    <property type="protein sequence ID" value="NKE06813.1"/>
    <property type="molecule type" value="Genomic_DNA"/>
</dbReference>
<dbReference type="Pfam" id="PF12804">
    <property type="entry name" value="NTP_transf_3"/>
    <property type="match status" value="1"/>
</dbReference>
<dbReference type="SUPFAM" id="SSF53448">
    <property type="entry name" value="Nucleotide-diphospho-sugar transferases"/>
    <property type="match status" value="1"/>
</dbReference>
<dbReference type="Gene3D" id="3.30.200.20">
    <property type="entry name" value="Phosphorylase Kinase, domain 1"/>
    <property type="match status" value="1"/>
</dbReference>
<accession>A0A846TE55</accession>
<evidence type="ECO:0000313" key="3">
    <source>
        <dbReference type="Proteomes" id="UP000587942"/>
    </source>
</evidence>
<dbReference type="Proteomes" id="UP000587942">
    <property type="component" value="Unassembled WGS sequence"/>
</dbReference>
<gene>
    <name evidence="2" type="ORF">GWK17_15280</name>
</gene>
<dbReference type="SUPFAM" id="SSF56112">
    <property type="entry name" value="Protein kinase-like (PK-like)"/>
    <property type="match status" value="1"/>
</dbReference>
<name>A0A846TE55_9BACI</name>
<dbReference type="InterPro" id="IPR036390">
    <property type="entry name" value="WH_DNA-bd_sf"/>
</dbReference>
<dbReference type="InterPro" id="IPR011009">
    <property type="entry name" value="Kinase-like_dom_sf"/>
</dbReference>
<evidence type="ECO:0000313" key="2">
    <source>
        <dbReference type="EMBL" id="NKE06813.1"/>
    </source>
</evidence>